<gene>
    <name evidence="3" type="ORF">A3H78_00600</name>
</gene>
<feature type="transmembrane region" description="Helical" evidence="1">
    <location>
        <begin position="210"/>
        <end position="230"/>
    </location>
</feature>
<keyword evidence="1" id="KW-0812">Transmembrane</keyword>
<dbReference type="InterPro" id="IPR038731">
    <property type="entry name" value="RgtA/B/C-like"/>
</dbReference>
<feature type="domain" description="Glycosyltransferase RgtA/B/C/D-like" evidence="2">
    <location>
        <begin position="81"/>
        <end position="220"/>
    </location>
</feature>
<feature type="transmembrane region" description="Helical" evidence="1">
    <location>
        <begin position="349"/>
        <end position="371"/>
    </location>
</feature>
<comment type="caution">
    <text evidence="3">The sequence shown here is derived from an EMBL/GenBank/DDBJ whole genome shotgun (WGS) entry which is preliminary data.</text>
</comment>
<organism evidence="3 4">
    <name type="scientific">Candidatus Roizmanbacteria bacterium RIFCSPLOWO2_02_FULL_36_11</name>
    <dbReference type="NCBI Taxonomy" id="1802071"/>
    <lineage>
        <taxon>Bacteria</taxon>
        <taxon>Candidatus Roizmaniibacteriota</taxon>
    </lineage>
</organism>
<feature type="transmembrane region" description="Helical" evidence="1">
    <location>
        <begin position="294"/>
        <end position="315"/>
    </location>
</feature>
<evidence type="ECO:0000313" key="4">
    <source>
        <dbReference type="Proteomes" id="UP000177418"/>
    </source>
</evidence>
<name>A0A1F7JH69_9BACT</name>
<feature type="transmembrane region" description="Helical" evidence="1">
    <location>
        <begin position="140"/>
        <end position="156"/>
    </location>
</feature>
<dbReference type="AlphaFoldDB" id="A0A1F7JH69"/>
<dbReference type="Pfam" id="PF13231">
    <property type="entry name" value="PMT_2"/>
    <property type="match status" value="1"/>
</dbReference>
<evidence type="ECO:0000256" key="1">
    <source>
        <dbReference type="SAM" id="Phobius"/>
    </source>
</evidence>
<accession>A0A1F7JH69</accession>
<keyword evidence="1" id="KW-1133">Transmembrane helix</keyword>
<evidence type="ECO:0000259" key="2">
    <source>
        <dbReference type="Pfam" id="PF13231"/>
    </source>
</evidence>
<protein>
    <recommendedName>
        <fullName evidence="2">Glycosyltransferase RgtA/B/C/D-like domain-containing protein</fullName>
    </recommendedName>
</protein>
<dbReference type="EMBL" id="MGAV01000012">
    <property type="protein sequence ID" value="OGK54959.1"/>
    <property type="molecule type" value="Genomic_DNA"/>
</dbReference>
<feature type="transmembrane region" description="Helical" evidence="1">
    <location>
        <begin position="377"/>
        <end position="398"/>
    </location>
</feature>
<feature type="transmembrane region" description="Helical" evidence="1">
    <location>
        <begin position="168"/>
        <end position="198"/>
    </location>
</feature>
<proteinExistence type="predicted"/>
<evidence type="ECO:0000313" key="3">
    <source>
        <dbReference type="EMBL" id="OGK54959.1"/>
    </source>
</evidence>
<feature type="transmembrane region" description="Helical" evidence="1">
    <location>
        <begin position="91"/>
        <end position="110"/>
    </location>
</feature>
<sequence length="516" mass="59875">MKSNNFKLNLAKVITFTLIAFFLLYKLEFIPAGFFCDEALIAIRTKELLSFDFKGFYDPFTYEHFGYVVGTLPIISLLPIIFFLGMSELSVRLGVMIFAFAALVVLYFILKKLKDPLPIASVIIFATTPVFLHFSRLNFGQTQSLFFILLGYYFFLKIEENKTVKYSVLAAVAFGISGYGLGANVISTPLFVALLFFYHFFFIKNICRRQFIIFLLVFILMYLPFFHSFTTNPNFLNRIRAKDKLTNTRTLQSRIVDVITNYPKYYSYDYLFLKGENNVPGAFIKRLSINDVGILSKSSLPLLVLSIFFFLFFPLATKKEYLPFFSLFLLYPFPDIITTSSGSPPYTGALYATLFWIPFMTSALFSALYKLLKTKLYLWRGGVTLMLIFTIVEAVLLLKAYDNYRIFSADYWGWQSGPKEMVKYFLQVNKNYDEIYMTGMFNQPQIFLQFYDTKQQCFNCFIGGIDRYDSSKRQLFALTSEEYNNLTVDNFIIKKIIRYPDKSPAFILGEFTDTKP</sequence>
<feature type="transmembrane region" description="Helical" evidence="1">
    <location>
        <begin position="64"/>
        <end position="85"/>
    </location>
</feature>
<dbReference type="Proteomes" id="UP000177418">
    <property type="component" value="Unassembled WGS sequence"/>
</dbReference>
<reference evidence="3 4" key="1">
    <citation type="journal article" date="2016" name="Nat. Commun.">
        <title>Thousands of microbial genomes shed light on interconnected biogeochemical processes in an aquifer system.</title>
        <authorList>
            <person name="Anantharaman K."/>
            <person name="Brown C.T."/>
            <person name="Hug L.A."/>
            <person name="Sharon I."/>
            <person name="Castelle C.J."/>
            <person name="Probst A.J."/>
            <person name="Thomas B.C."/>
            <person name="Singh A."/>
            <person name="Wilkins M.J."/>
            <person name="Karaoz U."/>
            <person name="Brodie E.L."/>
            <person name="Williams K.H."/>
            <person name="Hubbard S.S."/>
            <person name="Banfield J.F."/>
        </authorList>
    </citation>
    <scope>NUCLEOTIDE SEQUENCE [LARGE SCALE GENOMIC DNA]</scope>
</reference>
<keyword evidence="1" id="KW-0472">Membrane</keyword>
<feature type="transmembrane region" description="Helical" evidence="1">
    <location>
        <begin position="6"/>
        <end position="25"/>
    </location>
</feature>